<evidence type="ECO:0000313" key="3">
    <source>
        <dbReference type="Proteomes" id="UP001629745"/>
    </source>
</evidence>
<protein>
    <submittedName>
        <fullName evidence="2">Uncharacterized protein</fullName>
    </submittedName>
</protein>
<reference evidence="2 3" key="1">
    <citation type="submission" date="2023-11" db="EMBL/GenBank/DDBJ databases">
        <authorList>
            <person name="Val-Calvo J."/>
            <person name="Scortti M."/>
            <person name="Vazquez-Boland J."/>
        </authorList>
    </citation>
    <scope>NUCLEOTIDE SEQUENCE [LARGE SCALE GENOMIC DNA]</scope>
    <source>
        <strain evidence="2 3">PAM 2766</strain>
    </source>
</reference>
<sequence>MIKRALAATTLALAGAAALAPTATADDYIDPTGPYDATHRFIAPWEPGAFTEHTDKGLILSPHGNTGLQCHGFRNEIWDCTQTVNGAVHKLIPIITNHATNAPMSGVREIWVFPFDTGSLAG</sequence>
<keyword evidence="3" id="KW-1185">Reference proteome</keyword>
<evidence type="ECO:0000256" key="1">
    <source>
        <dbReference type="SAM" id="SignalP"/>
    </source>
</evidence>
<gene>
    <name evidence="2" type="ORF">ABEU20_000673</name>
</gene>
<dbReference type="EMBL" id="JBDLNV010000001">
    <property type="protein sequence ID" value="MFM1722125.1"/>
    <property type="molecule type" value="Genomic_DNA"/>
</dbReference>
<feature type="chain" id="PRO_5045774414" evidence="1">
    <location>
        <begin position="26"/>
        <end position="122"/>
    </location>
</feature>
<organism evidence="2 3">
    <name type="scientific">Rhodococcus parequi</name>
    <dbReference type="NCBI Taxonomy" id="3137122"/>
    <lineage>
        <taxon>Bacteria</taxon>
        <taxon>Bacillati</taxon>
        <taxon>Actinomycetota</taxon>
        <taxon>Actinomycetes</taxon>
        <taxon>Mycobacteriales</taxon>
        <taxon>Nocardiaceae</taxon>
        <taxon>Rhodococcus</taxon>
    </lineage>
</organism>
<evidence type="ECO:0000313" key="2">
    <source>
        <dbReference type="EMBL" id="MFM1722125.1"/>
    </source>
</evidence>
<proteinExistence type="predicted"/>
<keyword evidence="1" id="KW-0732">Signal</keyword>
<name>A0ABW9F9D4_9NOCA</name>
<dbReference type="RefSeq" id="WP_420162708.1">
    <property type="nucleotide sequence ID" value="NZ_JBDLNV010000001.1"/>
</dbReference>
<dbReference type="Proteomes" id="UP001629745">
    <property type="component" value="Unassembled WGS sequence"/>
</dbReference>
<comment type="caution">
    <text evidence="2">The sequence shown here is derived from an EMBL/GenBank/DDBJ whole genome shotgun (WGS) entry which is preliminary data.</text>
</comment>
<feature type="signal peptide" evidence="1">
    <location>
        <begin position="1"/>
        <end position="25"/>
    </location>
</feature>
<accession>A0ABW9F9D4</accession>